<sequence>MEAKYRQAYNKIKPAENILIITHVRPDGDALSSLGTMADLMEKSDKKYTAFCADKPEGLFSFLPHFEKIISGKDNINFKDFDLIIVLDCGSLSRTGLEEEIKNKNEGQFIIEFDHHPKIDSYAQIEIKIPAATSTAEVLYRFLKANRIRITKNMANCILTGILTDTSNFLHQSTSEEAVTIASEMLIHGAQFPAIMRHTWQNKSLTAMKLWGRALSSLVINEKYNLAFAVLSIKETGKFKDEEDVFDGISTFLGNLYGVKAVMLLREEITPEGKKQIKGSIRSSHPEVDVSRLATRLGGGGHAKASGFIIEGELEKTANGWRVK</sequence>
<evidence type="ECO:0000313" key="3">
    <source>
        <dbReference type="EMBL" id="PIR13133.1"/>
    </source>
</evidence>
<evidence type="ECO:0000259" key="2">
    <source>
        <dbReference type="Pfam" id="PF02272"/>
    </source>
</evidence>
<proteinExistence type="predicted"/>
<evidence type="ECO:0000259" key="1">
    <source>
        <dbReference type="Pfam" id="PF01368"/>
    </source>
</evidence>
<dbReference type="Pfam" id="PF02272">
    <property type="entry name" value="DHHA1"/>
    <property type="match status" value="1"/>
</dbReference>
<evidence type="ECO:0008006" key="5">
    <source>
        <dbReference type="Google" id="ProtNLM"/>
    </source>
</evidence>
<organism evidence="3 4">
    <name type="scientific">Candidatus Falkowbacteria bacterium CG11_big_fil_rev_8_21_14_0_20_39_10</name>
    <dbReference type="NCBI Taxonomy" id="1974570"/>
    <lineage>
        <taxon>Bacteria</taxon>
        <taxon>Candidatus Falkowiibacteriota</taxon>
    </lineage>
</organism>
<dbReference type="GO" id="GO:0003676">
    <property type="term" value="F:nucleic acid binding"/>
    <property type="evidence" value="ECO:0007669"/>
    <property type="project" value="InterPro"/>
</dbReference>
<dbReference type="InterPro" id="IPR001667">
    <property type="entry name" value="DDH_dom"/>
</dbReference>
<dbReference type="PANTHER" id="PTHR47618">
    <property type="entry name" value="BIFUNCTIONAL OLIGORIBONUCLEASE AND PAP PHOSPHATASE NRNA"/>
    <property type="match status" value="1"/>
</dbReference>
<feature type="domain" description="DDH" evidence="1">
    <location>
        <begin position="17"/>
        <end position="162"/>
    </location>
</feature>
<dbReference type="InterPro" id="IPR038763">
    <property type="entry name" value="DHH_sf"/>
</dbReference>
<dbReference type="Pfam" id="PF01368">
    <property type="entry name" value="DHH"/>
    <property type="match status" value="1"/>
</dbReference>
<dbReference type="PANTHER" id="PTHR47618:SF1">
    <property type="entry name" value="BIFUNCTIONAL OLIGORIBONUCLEASE AND PAP PHOSPHATASE NRNA"/>
    <property type="match status" value="1"/>
</dbReference>
<dbReference type="EMBL" id="PCWW01000055">
    <property type="protein sequence ID" value="PIR13133.1"/>
    <property type="molecule type" value="Genomic_DNA"/>
</dbReference>
<name>A0A2M6K8J2_9BACT</name>
<feature type="domain" description="DHHA1" evidence="2">
    <location>
        <begin position="239"/>
        <end position="313"/>
    </location>
</feature>
<dbReference type="Gene3D" id="3.10.310.30">
    <property type="match status" value="1"/>
</dbReference>
<dbReference type="Proteomes" id="UP000230869">
    <property type="component" value="Unassembled WGS sequence"/>
</dbReference>
<reference evidence="3 4" key="1">
    <citation type="submission" date="2017-09" db="EMBL/GenBank/DDBJ databases">
        <title>Depth-based differentiation of microbial function through sediment-hosted aquifers and enrichment of novel symbionts in the deep terrestrial subsurface.</title>
        <authorList>
            <person name="Probst A.J."/>
            <person name="Ladd B."/>
            <person name="Jarett J.K."/>
            <person name="Geller-Mcgrath D.E."/>
            <person name="Sieber C.M."/>
            <person name="Emerson J.B."/>
            <person name="Anantharaman K."/>
            <person name="Thomas B.C."/>
            <person name="Malmstrom R."/>
            <person name="Stieglmeier M."/>
            <person name="Klingl A."/>
            <person name="Woyke T."/>
            <person name="Ryan C.M."/>
            <person name="Banfield J.F."/>
        </authorList>
    </citation>
    <scope>NUCLEOTIDE SEQUENCE [LARGE SCALE GENOMIC DNA]</scope>
    <source>
        <strain evidence="3">CG11_big_fil_rev_8_21_14_0_20_39_10</strain>
    </source>
</reference>
<dbReference type="InterPro" id="IPR051319">
    <property type="entry name" value="Oligoribo/pAp-PDE_c-di-AMP_PDE"/>
</dbReference>
<comment type="caution">
    <text evidence="3">The sequence shown here is derived from an EMBL/GenBank/DDBJ whole genome shotgun (WGS) entry which is preliminary data.</text>
</comment>
<accession>A0A2M6K8J2</accession>
<dbReference type="Gene3D" id="3.90.1640.10">
    <property type="entry name" value="inorganic pyrophosphatase (n-terminal core)"/>
    <property type="match status" value="1"/>
</dbReference>
<protein>
    <recommendedName>
        <fullName evidence="5">DHH family phosphoesterase</fullName>
    </recommendedName>
</protein>
<dbReference type="AlphaFoldDB" id="A0A2M6K8J2"/>
<gene>
    <name evidence="3" type="ORF">COV49_03225</name>
</gene>
<dbReference type="SUPFAM" id="SSF64182">
    <property type="entry name" value="DHH phosphoesterases"/>
    <property type="match status" value="1"/>
</dbReference>
<evidence type="ECO:0000313" key="4">
    <source>
        <dbReference type="Proteomes" id="UP000230869"/>
    </source>
</evidence>
<dbReference type="InterPro" id="IPR003156">
    <property type="entry name" value="DHHA1_dom"/>
</dbReference>